<name>A0ABS1SXY0_9GAMM</name>
<feature type="transmembrane region" description="Helical" evidence="1">
    <location>
        <begin position="71"/>
        <end position="95"/>
    </location>
</feature>
<keyword evidence="1" id="KW-0472">Membrane</keyword>
<comment type="caution">
    <text evidence="2">The sequence shown here is derived from an EMBL/GenBank/DDBJ whole genome shotgun (WGS) entry which is preliminary data.</text>
</comment>
<protein>
    <submittedName>
        <fullName evidence="2">Uncharacterized protein</fullName>
    </submittedName>
</protein>
<dbReference type="Proteomes" id="UP000604898">
    <property type="component" value="Unassembled WGS sequence"/>
</dbReference>
<evidence type="ECO:0000313" key="3">
    <source>
        <dbReference type="Proteomes" id="UP000604898"/>
    </source>
</evidence>
<reference evidence="2 3" key="1">
    <citation type="submission" date="2021-01" db="EMBL/GenBank/DDBJ databases">
        <title>Genome sequence of Shewanella schlegeliana JCM 11561.</title>
        <authorList>
            <person name="Zhang H."/>
            <person name="Li C."/>
        </authorList>
    </citation>
    <scope>NUCLEOTIDE SEQUENCE [LARGE SCALE GENOMIC DNA]</scope>
    <source>
        <strain evidence="2 3">JCM 11561</strain>
    </source>
</reference>
<proteinExistence type="predicted"/>
<organism evidence="2 3">
    <name type="scientific">Shewanella schlegeliana</name>
    <dbReference type="NCBI Taxonomy" id="190308"/>
    <lineage>
        <taxon>Bacteria</taxon>
        <taxon>Pseudomonadati</taxon>
        <taxon>Pseudomonadota</taxon>
        <taxon>Gammaproteobacteria</taxon>
        <taxon>Alteromonadales</taxon>
        <taxon>Shewanellaceae</taxon>
        <taxon>Shewanella</taxon>
    </lineage>
</organism>
<feature type="transmembrane region" description="Helical" evidence="1">
    <location>
        <begin position="48"/>
        <end position="65"/>
    </location>
</feature>
<feature type="transmembrane region" description="Helical" evidence="1">
    <location>
        <begin position="23"/>
        <end position="41"/>
    </location>
</feature>
<keyword evidence="3" id="KW-1185">Reference proteome</keyword>
<keyword evidence="1" id="KW-1133">Transmembrane helix</keyword>
<gene>
    <name evidence="2" type="ORF">JMA39_09680</name>
</gene>
<sequence>MALIFLPLLLVLFKYRDFERLEWLFTGLFLAYGVALMGAEVPPSSRLGGLYLAVPSISYFFYLFPEIQTQYSISVIRVLSMLGVCTAFIALIVFFN</sequence>
<accession>A0ABS1SXY0</accession>
<dbReference type="RefSeq" id="WP_202721684.1">
    <property type="nucleotide sequence ID" value="NZ_JAESVD010000005.1"/>
</dbReference>
<dbReference type="EMBL" id="JAESVD010000005">
    <property type="protein sequence ID" value="MBL4913410.1"/>
    <property type="molecule type" value="Genomic_DNA"/>
</dbReference>
<evidence type="ECO:0000313" key="2">
    <source>
        <dbReference type="EMBL" id="MBL4913410.1"/>
    </source>
</evidence>
<keyword evidence="1" id="KW-0812">Transmembrane</keyword>
<evidence type="ECO:0000256" key="1">
    <source>
        <dbReference type="SAM" id="Phobius"/>
    </source>
</evidence>